<dbReference type="STRING" id="1220535.IMCC14465_14650"/>
<proteinExistence type="predicted"/>
<dbReference type="PROSITE" id="PS50404">
    <property type="entry name" value="GST_NTER"/>
    <property type="match status" value="1"/>
</dbReference>
<evidence type="ECO:0000259" key="1">
    <source>
        <dbReference type="PROSITE" id="PS50404"/>
    </source>
</evidence>
<evidence type="ECO:0000259" key="2">
    <source>
        <dbReference type="PROSITE" id="PS50405"/>
    </source>
</evidence>
<dbReference type="InterPro" id="IPR050983">
    <property type="entry name" value="GST_Omega/HSP26"/>
</dbReference>
<dbReference type="SUPFAM" id="SSF52833">
    <property type="entry name" value="Thioredoxin-like"/>
    <property type="match status" value="1"/>
</dbReference>
<dbReference type="Pfam" id="PF13417">
    <property type="entry name" value="GST_N_3"/>
    <property type="match status" value="1"/>
</dbReference>
<dbReference type="InterPro" id="IPR036282">
    <property type="entry name" value="Glutathione-S-Trfase_C_sf"/>
</dbReference>
<feature type="domain" description="GST N-terminal" evidence="1">
    <location>
        <begin position="6"/>
        <end position="85"/>
    </location>
</feature>
<feature type="domain" description="GST C-terminal" evidence="2">
    <location>
        <begin position="85"/>
        <end position="218"/>
    </location>
</feature>
<dbReference type="CDD" id="cd03060">
    <property type="entry name" value="GST_N_Omega_like"/>
    <property type="match status" value="1"/>
</dbReference>
<dbReference type="Proteomes" id="UP000004836">
    <property type="component" value="Unassembled WGS sequence"/>
</dbReference>
<comment type="caution">
    <text evidence="3">The sequence shown here is derived from an EMBL/GenBank/DDBJ whole genome shotgun (WGS) entry which is preliminary data.</text>
</comment>
<dbReference type="Pfam" id="PF13410">
    <property type="entry name" value="GST_C_2"/>
    <property type="match status" value="1"/>
</dbReference>
<keyword evidence="3" id="KW-0808">Transferase</keyword>
<dbReference type="GO" id="GO:0016740">
    <property type="term" value="F:transferase activity"/>
    <property type="evidence" value="ECO:0007669"/>
    <property type="project" value="UniProtKB-KW"/>
</dbReference>
<keyword evidence="4" id="KW-1185">Reference proteome</keyword>
<dbReference type="InterPro" id="IPR004045">
    <property type="entry name" value="Glutathione_S-Trfase_N"/>
</dbReference>
<dbReference type="Gene3D" id="1.20.1050.10">
    <property type="match status" value="1"/>
</dbReference>
<dbReference type="PANTHER" id="PTHR43968">
    <property type="match status" value="1"/>
</dbReference>
<dbReference type="eggNOG" id="COG0625">
    <property type="taxonomic scope" value="Bacteria"/>
</dbReference>
<dbReference type="InterPro" id="IPR036249">
    <property type="entry name" value="Thioredoxin-like_sf"/>
</dbReference>
<organism evidence="3 4">
    <name type="scientific">alpha proteobacterium IMCC14465</name>
    <dbReference type="NCBI Taxonomy" id="1220535"/>
    <lineage>
        <taxon>Bacteria</taxon>
        <taxon>Pseudomonadati</taxon>
        <taxon>Pseudomonadota</taxon>
        <taxon>Alphaproteobacteria</taxon>
        <taxon>PS1 clade</taxon>
    </lineage>
</organism>
<dbReference type="PROSITE" id="PS50405">
    <property type="entry name" value="GST_CTER"/>
    <property type="match status" value="1"/>
</dbReference>
<protein>
    <submittedName>
        <fullName evidence="3">Glutathione S-transferase domain-containing protein</fullName>
    </submittedName>
</protein>
<name>J9E181_9PROT</name>
<reference evidence="3 4" key="1">
    <citation type="journal article" date="2012" name="J. Bacteriol.">
        <title>Genome Sequence of Strain IMCC14465, Isolated from the East Sea, Belonging to the PS1 Clade of Alphaproteobacteria.</title>
        <authorList>
            <person name="Yang S.J."/>
            <person name="Kang I."/>
            <person name="Cho J.C."/>
        </authorList>
    </citation>
    <scope>NUCLEOTIDE SEQUENCE [LARGE SCALE GENOMIC DNA]</scope>
    <source>
        <strain evidence="3 4">IMCC14465</strain>
    </source>
</reference>
<dbReference type="InterPro" id="IPR010987">
    <property type="entry name" value="Glutathione-S-Trfase_C-like"/>
</dbReference>
<dbReference type="PANTHER" id="PTHR43968:SF6">
    <property type="entry name" value="GLUTATHIONE S-TRANSFERASE OMEGA"/>
    <property type="match status" value="1"/>
</dbReference>
<evidence type="ECO:0000313" key="3">
    <source>
        <dbReference type="EMBL" id="EJW21669.1"/>
    </source>
</evidence>
<dbReference type="CDD" id="cd03196">
    <property type="entry name" value="GST_C_5"/>
    <property type="match status" value="1"/>
</dbReference>
<evidence type="ECO:0000313" key="4">
    <source>
        <dbReference type="Proteomes" id="UP000004836"/>
    </source>
</evidence>
<dbReference type="EMBL" id="ALYF01000003">
    <property type="protein sequence ID" value="EJW21669.1"/>
    <property type="molecule type" value="Genomic_DNA"/>
</dbReference>
<dbReference type="PATRIC" id="fig|1220535.3.peg.1458"/>
<gene>
    <name evidence="3" type="ORF">IMCC14465_14650</name>
</gene>
<sequence length="226" mass="26472">MVALPSIPVIYSFRRCPYAMRARLALLASEQICEHREILLRDKPASMLTLSPKGTVPVMWLPDGRVLDESLDVMYWALHKNDPLGWLEYTSNDILMATKLIEENDGPFKHHLDRYKYADRYEKENLDMHKNACLETLEKLNTQLNGNDWLFGGEARMVDYALLPFIRQCRIANSDWFDAQTQLEHVHRWLQNFLASDIFNTAMHKYDVWQDDHKPVSFPPDGSFDR</sequence>
<dbReference type="SUPFAM" id="SSF47616">
    <property type="entry name" value="GST C-terminal domain-like"/>
    <property type="match status" value="1"/>
</dbReference>
<accession>J9E181</accession>
<dbReference type="Gene3D" id="3.40.30.10">
    <property type="entry name" value="Glutaredoxin"/>
    <property type="match status" value="1"/>
</dbReference>
<dbReference type="AlphaFoldDB" id="J9E181"/>
<dbReference type="GO" id="GO:0005737">
    <property type="term" value="C:cytoplasm"/>
    <property type="evidence" value="ECO:0007669"/>
    <property type="project" value="TreeGrafter"/>
</dbReference>